<gene>
    <name evidence="2" type="ORF">chiPu_0017850</name>
</gene>
<evidence type="ECO:0000313" key="2">
    <source>
        <dbReference type="EMBL" id="GCC18218.1"/>
    </source>
</evidence>
<comment type="caution">
    <text evidence="2">The sequence shown here is derived from an EMBL/GenBank/DDBJ whole genome shotgun (WGS) entry which is preliminary data.</text>
</comment>
<accession>A0A401RJ81</accession>
<proteinExistence type="predicted"/>
<dbReference type="EMBL" id="BEZZ01001392">
    <property type="protein sequence ID" value="GCC18218.1"/>
    <property type="molecule type" value="Genomic_DNA"/>
</dbReference>
<reference evidence="2 3" key="1">
    <citation type="journal article" date="2018" name="Nat. Ecol. Evol.">
        <title>Shark genomes provide insights into elasmobranch evolution and the origin of vertebrates.</title>
        <authorList>
            <person name="Hara Y"/>
            <person name="Yamaguchi K"/>
            <person name="Onimaru K"/>
            <person name="Kadota M"/>
            <person name="Koyanagi M"/>
            <person name="Keeley SD"/>
            <person name="Tatsumi K"/>
            <person name="Tanaka K"/>
            <person name="Motone F"/>
            <person name="Kageyama Y"/>
            <person name="Nozu R"/>
            <person name="Adachi N"/>
            <person name="Nishimura O"/>
            <person name="Nakagawa R"/>
            <person name="Tanegashima C"/>
            <person name="Kiyatake I"/>
            <person name="Matsumoto R"/>
            <person name="Murakumo K"/>
            <person name="Nishida K"/>
            <person name="Terakita A"/>
            <person name="Kuratani S"/>
            <person name="Sato K"/>
            <person name="Hyodo S Kuraku.S."/>
        </authorList>
    </citation>
    <scope>NUCLEOTIDE SEQUENCE [LARGE SCALE GENOMIC DNA]</scope>
</reference>
<evidence type="ECO:0000256" key="1">
    <source>
        <dbReference type="SAM" id="SignalP"/>
    </source>
</evidence>
<dbReference type="STRING" id="137246.A0A401RJ81"/>
<name>A0A401RJ81_CHIPU</name>
<keyword evidence="3" id="KW-1185">Reference proteome</keyword>
<evidence type="ECO:0000313" key="3">
    <source>
        <dbReference type="Proteomes" id="UP000287033"/>
    </source>
</evidence>
<dbReference type="Proteomes" id="UP000287033">
    <property type="component" value="Unassembled WGS sequence"/>
</dbReference>
<organism evidence="2 3">
    <name type="scientific">Chiloscyllium punctatum</name>
    <name type="common">Brownbanded bambooshark</name>
    <name type="synonym">Hemiscyllium punctatum</name>
    <dbReference type="NCBI Taxonomy" id="137246"/>
    <lineage>
        <taxon>Eukaryota</taxon>
        <taxon>Metazoa</taxon>
        <taxon>Chordata</taxon>
        <taxon>Craniata</taxon>
        <taxon>Vertebrata</taxon>
        <taxon>Chondrichthyes</taxon>
        <taxon>Elasmobranchii</taxon>
        <taxon>Galeomorphii</taxon>
        <taxon>Galeoidea</taxon>
        <taxon>Orectolobiformes</taxon>
        <taxon>Hemiscylliidae</taxon>
        <taxon>Chiloscyllium</taxon>
    </lineage>
</organism>
<feature type="signal peptide" evidence="1">
    <location>
        <begin position="1"/>
        <end position="23"/>
    </location>
</feature>
<protein>
    <submittedName>
        <fullName evidence="2">Uncharacterized protein</fullName>
    </submittedName>
</protein>
<sequence>MCAGSLRFLLLSAVFPLPDSCSSRSVLLPSAGAAAIVWLCFLPLCAASLLLCPASPAVSHLAGMTLQDLRNQPYRRADAMRKSVRKRMDEQTLRVSGEVSL</sequence>
<feature type="chain" id="PRO_5019259482" evidence="1">
    <location>
        <begin position="24"/>
        <end position="101"/>
    </location>
</feature>
<keyword evidence="1" id="KW-0732">Signal</keyword>
<dbReference type="AlphaFoldDB" id="A0A401RJ81"/>